<keyword evidence="2" id="KW-1185">Reference proteome</keyword>
<dbReference type="EMBL" id="JAPQER010000002">
    <property type="protein sequence ID" value="MCY6483779.1"/>
    <property type="molecule type" value="Genomic_DNA"/>
</dbReference>
<accession>A0ABT4CXR4</accession>
<organism evidence="1 2">
    <name type="scientific">Clostridium aestuarii</name>
    <dbReference type="NCBI Taxonomy" id="338193"/>
    <lineage>
        <taxon>Bacteria</taxon>
        <taxon>Bacillati</taxon>
        <taxon>Bacillota</taxon>
        <taxon>Clostridia</taxon>
        <taxon>Eubacteriales</taxon>
        <taxon>Clostridiaceae</taxon>
        <taxon>Clostridium</taxon>
    </lineage>
</organism>
<sequence length="67" mass="7950">MRLVINYKSGKKEMLNEEDTKKVMKSINYLKLIRFIMSSKKLKGKTINILDKKINIDELKSLEILFM</sequence>
<gene>
    <name evidence="1" type="ORF">OW763_05370</name>
</gene>
<dbReference type="RefSeq" id="WP_268040055.1">
    <property type="nucleotide sequence ID" value="NZ_JAPQER010000002.1"/>
</dbReference>
<comment type="caution">
    <text evidence="1">The sequence shown here is derived from an EMBL/GenBank/DDBJ whole genome shotgun (WGS) entry which is preliminary data.</text>
</comment>
<evidence type="ECO:0000313" key="2">
    <source>
        <dbReference type="Proteomes" id="UP001078443"/>
    </source>
</evidence>
<protein>
    <submittedName>
        <fullName evidence="1">Uncharacterized protein</fullName>
    </submittedName>
</protein>
<dbReference type="Proteomes" id="UP001078443">
    <property type="component" value="Unassembled WGS sequence"/>
</dbReference>
<reference evidence="1" key="1">
    <citation type="submission" date="2022-12" db="EMBL/GenBank/DDBJ databases">
        <authorList>
            <person name="Wang J."/>
        </authorList>
    </citation>
    <scope>NUCLEOTIDE SEQUENCE</scope>
    <source>
        <strain evidence="1">HY-45-18</strain>
    </source>
</reference>
<name>A0ABT4CXR4_9CLOT</name>
<evidence type="ECO:0000313" key="1">
    <source>
        <dbReference type="EMBL" id="MCY6483779.1"/>
    </source>
</evidence>
<proteinExistence type="predicted"/>